<keyword evidence="2" id="KW-1185">Reference proteome</keyword>
<accession>A0A9P4HT55</accession>
<proteinExistence type="predicted"/>
<evidence type="ECO:0000313" key="1">
    <source>
        <dbReference type="EMBL" id="KAF2087520.1"/>
    </source>
</evidence>
<sequence length="51" mass="5931">MCIRIVERYAICGCIYHIHSVDACAFYGRHQIVDRLVRVGYTCTRHCSGRQ</sequence>
<evidence type="ECO:0000313" key="2">
    <source>
        <dbReference type="Proteomes" id="UP000799776"/>
    </source>
</evidence>
<dbReference type="Proteomes" id="UP000799776">
    <property type="component" value="Unassembled WGS sequence"/>
</dbReference>
<organism evidence="1 2">
    <name type="scientific">Saccharata proteae CBS 121410</name>
    <dbReference type="NCBI Taxonomy" id="1314787"/>
    <lineage>
        <taxon>Eukaryota</taxon>
        <taxon>Fungi</taxon>
        <taxon>Dikarya</taxon>
        <taxon>Ascomycota</taxon>
        <taxon>Pezizomycotina</taxon>
        <taxon>Dothideomycetes</taxon>
        <taxon>Dothideomycetes incertae sedis</taxon>
        <taxon>Botryosphaeriales</taxon>
        <taxon>Saccharataceae</taxon>
        <taxon>Saccharata</taxon>
    </lineage>
</organism>
<reference evidence="1" key="1">
    <citation type="journal article" date="2020" name="Stud. Mycol.">
        <title>101 Dothideomycetes genomes: a test case for predicting lifestyles and emergence of pathogens.</title>
        <authorList>
            <person name="Haridas S."/>
            <person name="Albert R."/>
            <person name="Binder M."/>
            <person name="Bloem J."/>
            <person name="Labutti K."/>
            <person name="Salamov A."/>
            <person name="Andreopoulos B."/>
            <person name="Baker S."/>
            <person name="Barry K."/>
            <person name="Bills G."/>
            <person name="Bluhm B."/>
            <person name="Cannon C."/>
            <person name="Castanera R."/>
            <person name="Culley D."/>
            <person name="Daum C."/>
            <person name="Ezra D."/>
            <person name="Gonzalez J."/>
            <person name="Henrissat B."/>
            <person name="Kuo A."/>
            <person name="Liang C."/>
            <person name="Lipzen A."/>
            <person name="Lutzoni F."/>
            <person name="Magnuson J."/>
            <person name="Mondo S."/>
            <person name="Nolan M."/>
            <person name="Ohm R."/>
            <person name="Pangilinan J."/>
            <person name="Park H.-J."/>
            <person name="Ramirez L."/>
            <person name="Alfaro M."/>
            <person name="Sun H."/>
            <person name="Tritt A."/>
            <person name="Yoshinaga Y."/>
            <person name="Zwiers L.-H."/>
            <person name="Turgeon B."/>
            <person name="Goodwin S."/>
            <person name="Spatafora J."/>
            <person name="Crous P."/>
            <person name="Grigoriev I."/>
        </authorList>
    </citation>
    <scope>NUCLEOTIDE SEQUENCE</scope>
    <source>
        <strain evidence="1">CBS 121410</strain>
    </source>
</reference>
<protein>
    <submittedName>
        <fullName evidence="1">Uncharacterized protein</fullName>
    </submittedName>
</protein>
<dbReference type="OrthoDB" id="5355526at2759"/>
<name>A0A9P4HT55_9PEZI</name>
<gene>
    <name evidence="1" type="ORF">K490DRAFT_41321</name>
</gene>
<dbReference type="EMBL" id="ML978719">
    <property type="protein sequence ID" value="KAF2087520.1"/>
    <property type="molecule type" value="Genomic_DNA"/>
</dbReference>
<comment type="caution">
    <text evidence="1">The sequence shown here is derived from an EMBL/GenBank/DDBJ whole genome shotgun (WGS) entry which is preliminary data.</text>
</comment>
<dbReference type="AlphaFoldDB" id="A0A9P4HT55"/>